<dbReference type="PANTHER" id="PTHR37421">
    <property type="entry name" value="UPF0260 PROTEIN YCGN"/>
    <property type="match status" value="1"/>
</dbReference>
<evidence type="ECO:0000313" key="1">
    <source>
        <dbReference type="EMBL" id="KKL99129.1"/>
    </source>
</evidence>
<dbReference type="InterPro" id="IPR008228">
    <property type="entry name" value="UCP006173"/>
</dbReference>
<protein>
    <submittedName>
        <fullName evidence="1">Uncharacterized protein</fullName>
    </submittedName>
</protein>
<accession>A0A0F9GJY1</accession>
<proteinExistence type="inferred from homology"/>
<dbReference type="AlphaFoldDB" id="A0A0F9GJY1"/>
<dbReference type="PIRSF" id="PIRSF006173">
    <property type="entry name" value="UCP006173"/>
    <property type="match status" value="1"/>
</dbReference>
<dbReference type="PANTHER" id="PTHR37421:SF1">
    <property type="entry name" value="UPF0260 PROTEIN YCGN"/>
    <property type="match status" value="1"/>
</dbReference>
<reference evidence="1" key="1">
    <citation type="journal article" date="2015" name="Nature">
        <title>Complex archaea that bridge the gap between prokaryotes and eukaryotes.</title>
        <authorList>
            <person name="Spang A."/>
            <person name="Saw J.H."/>
            <person name="Jorgensen S.L."/>
            <person name="Zaremba-Niedzwiedzka K."/>
            <person name="Martijn J."/>
            <person name="Lind A.E."/>
            <person name="van Eijk R."/>
            <person name="Schleper C."/>
            <person name="Guy L."/>
            <person name="Ettema T.J."/>
        </authorList>
    </citation>
    <scope>NUCLEOTIDE SEQUENCE</scope>
</reference>
<dbReference type="Pfam" id="PF03692">
    <property type="entry name" value="CxxCxxCC"/>
    <property type="match status" value="1"/>
</dbReference>
<dbReference type="NCBIfam" id="NF003507">
    <property type="entry name" value="PRK05170.2-5"/>
    <property type="match status" value="1"/>
</dbReference>
<dbReference type="EMBL" id="LAZR01017749">
    <property type="protein sequence ID" value="KKL99129.1"/>
    <property type="molecule type" value="Genomic_DNA"/>
</dbReference>
<dbReference type="InterPro" id="IPR005358">
    <property type="entry name" value="Puta_zinc/iron-chelating_dom"/>
</dbReference>
<organism evidence="1">
    <name type="scientific">marine sediment metagenome</name>
    <dbReference type="NCBI Taxonomy" id="412755"/>
    <lineage>
        <taxon>unclassified sequences</taxon>
        <taxon>metagenomes</taxon>
        <taxon>ecological metagenomes</taxon>
    </lineage>
</organism>
<gene>
    <name evidence="1" type="ORF">LCGC14_1817530</name>
</gene>
<name>A0A0F9GJY1_9ZZZZ</name>
<dbReference type="HAMAP" id="MF_00676">
    <property type="entry name" value="UPF0260"/>
    <property type="match status" value="1"/>
</dbReference>
<sequence>MSQPSWVSKPFTEMSQAEWERLCDGCAKCCLHKLEDEDTGEIFYTNVACELLDDHNCQCRDYDNRFSQVIGCLKLTPENLPEQKWLPSTCAYRLLLNGEPLPPWHPLVSGDSQSVHNEGMSVRGRVLSEESVHEDDLEDHIIHWVE</sequence>
<comment type="caution">
    <text evidence="1">The sequence shown here is derived from an EMBL/GenBank/DDBJ whole genome shotgun (WGS) entry which is preliminary data.</text>
</comment>
<dbReference type="NCBIfam" id="NF003501">
    <property type="entry name" value="PRK05170.1-5"/>
    <property type="match status" value="1"/>
</dbReference>